<dbReference type="InterPro" id="IPR049718">
    <property type="entry name" value="AKO59007-like"/>
</dbReference>
<evidence type="ECO:0000313" key="2">
    <source>
        <dbReference type="Proteomes" id="UP001596101"/>
    </source>
</evidence>
<accession>A0ABW0MI64</accession>
<dbReference type="NCBIfam" id="NF033394">
    <property type="entry name" value="capsid_maj_Podo"/>
    <property type="match status" value="1"/>
</dbReference>
<comment type="caution">
    <text evidence="1">The sequence shown here is derived from an EMBL/GenBank/DDBJ whole genome shotgun (WGS) entry which is preliminary data.</text>
</comment>
<name>A0ABW0MI64_9BURK</name>
<dbReference type="EMBL" id="JBHSMR010000001">
    <property type="protein sequence ID" value="MFC5476551.1"/>
    <property type="molecule type" value="Genomic_DNA"/>
</dbReference>
<evidence type="ECO:0000313" key="1">
    <source>
        <dbReference type="EMBL" id="MFC5476551.1"/>
    </source>
</evidence>
<reference evidence="2" key="1">
    <citation type="journal article" date="2019" name="Int. J. Syst. Evol. Microbiol.">
        <title>The Global Catalogue of Microorganisms (GCM) 10K type strain sequencing project: providing services to taxonomists for standard genome sequencing and annotation.</title>
        <authorList>
            <consortium name="The Broad Institute Genomics Platform"/>
            <consortium name="The Broad Institute Genome Sequencing Center for Infectious Disease"/>
            <person name="Wu L."/>
            <person name="Ma J."/>
        </authorList>
    </citation>
    <scope>NUCLEOTIDE SEQUENCE [LARGE SCALE GENOMIC DNA]</scope>
    <source>
        <strain evidence="2">CCUG 43111</strain>
    </source>
</reference>
<protein>
    <submittedName>
        <fullName evidence="1">Phage major capsid protein</fullName>
    </submittedName>
</protein>
<gene>
    <name evidence="1" type="ORF">ACFPQ5_00005</name>
</gene>
<proteinExistence type="predicted"/>
<dbReference type="Proteomes" id="UP001596101">
    <property type="component" value="Unassembled WGS sequence"/>
</dbReference>
<dbReference type="RefSeq" id="WP_379750644.1">
    <property type="nucleotide sequence ID" value="NZ_JBHSMR010000001.1"/>
</dbReference>
<keyword evidence="2" id="KW-1185">Reference proteome</keyword>
<organism evidence="1 2">
    <name type="scientific">Massilia suwonensis</name>
    <dbReference type="NCBI Taxonomy" id="648895"/>
    <lineage>
        <taxon>Bacteria</taxon>
        <taxon>Pseudomonadati</taxon>
        <taxon>Pseudomonadota</taxon>
        <taxon>Betaproteobacteria</taxon>
        <taxon>Burkholderiales</taxon>
        <taxon>Oxalobacteraceae</taxon>
        <taxon>Telluria group</taxon>
        <taxon>Massilia</taxon>
    </lineage>
</organism>
<sequence>MSFPNLSDLAATTIEFRSKDIADNVTQHNAALLAMKKSGGCTTFDGGTFINENLSFAENGNGGSYSGYDTLPTAAADVISAAQFSFSQYAVPVTFSGRETLVNNGKEALLDLVEARVKVAESTMSNLLNRHFYLDGTGNSGKNITGLGAAIPLANTVGTYGGISRATNTFWQNKKYQASVDGSGVATTGTALISQWNQFLLSMTRGTDRPKIILASPAIYALYESGLQSMQRISDATMGNAGFQTLQFQGIPVVFDTNASGIGAQTAYFLNTDFMKWRSHKDRNMVALDDKSAVNQDSTVKTLVWAGNLTMSGPQFSGIYSNT</sequence>